<evidence type="ECO:0000256" key="11">
    <source>
        <dbReference type="ARBA" id="ARBA00075356"/>
    </source>
</evidence>
<gene>
    <name evidence="14" type="ORF">E4T21_20250</name>
</gene>
<evidence type="ECO:0000256" key="7">
    <source>
        <dbReference type="ARBA" id="ARBA00022801"/>
    </source>
</evidence>
<dbReference type="FunFam" id="3.90.230.10:FF:000002">
    <property type="entry name" value="Xaa-Pro aminopeptidase 3"/>
    <property type="match status" value="1"/>
</dbReference>
<dbReference type="RefSeq" id="WP_149286757.1">
    <property type="nucleotide sequence ID" value="NZ_CP038437.2"/>
</dbReference>
<dbReference type="GO" id="GO:0005829">
    <property type="term" value="C:cytosol"/>
    <property type="evidence" value="ECO:0007669"/>
    <property type="project" value="TreeGrafter"/>
</dbReference>
<dbReference type="InterPro" id="IPR036005">
    <property type="entry name" value="Creatinase/aminopeptidase-like"/>
</dbReference>
<keyword evidence="9" id="KW-0464">Manganese</keyword>
<dbReference type="InterPro" id="IPR052433">
    <property type="entry name" value="X-Pro_dipept-like"/>
</dbReference>
<evidence type="ECO:0000256" key="4">
    <source>
        <dbReference type="ARBA" id="ARBA00012574"/>
    </source>
</evidence>
<dbReference type="GO" id="GO:0070006">
    <property type="term" value="F:metalloaminopeptidase activity"/>
    <property type="evidence" value="ECO:0007669"/>
    <property type="project" value="InterPro"/>
</dbReference>
<keyword evidence="15" id="KW-1185">Reference proteome</keyword>
<dbReference type="Gene3D" id="3.40.350.10">
    <property type="entry name" value="Creatinase/prolidase N-terminal domain"/>
    <property type="match status" value="1"/>
</dbReference>
<sequence>MRTPGPRTELSHHQLSRIAELSRKLISEPPEPISLEEYRQRRQALMGALPSPGVVVVRGAHPVMRSRDSEYPFRQNSDLHYLCGFPEPEALLVLLPEPPQQHDVDRKDGTALSVLFCQDRDVELERWMGPRLGASGARQLFGIDHAIENREREAALDHLLAGHERVYCNAGDKHLVTELEASRERLASAGKVPPQFHDLASYLAARRMLKSSAEIALLEHAAKISALGHLRAMACVGPGLKEYQLQAEIEHVFRWHGASAPAYESIVAGGANACVLHYIENDGVVQDGDLVLVDAGAEFALYAGDISRTFPASGRFSKPQRALYDLVLHAQNRAIEAVRPGVSLEDIHRGVVRDLTAGLIRQGVLEGPLEARLADHSIAPYYPHATSHWLGLDVHDTGAYREDDGRSRLLEPGMVLTIEPGLYIHEKNISKDTDVTALREVFLGEQCGLGVRIEDDVVVTADGGRVITSDVPKQVDDIEAWMNTD</sequence>
<proteinExistence type="inferred from homology"/>
<evidence type="ECO:0000256" key="6">
    <source>
        <dbReference type="ARBA" id="ARBA00022723"/>
    </source>
</evidence>
<dbReference type="InterPro" id="IPR007865">
    <property type="entry name" value="Aminopep_P_N"/>
</dbReference>
<name>A0A5C1NN97_9GAMM</name>
<evidence type="ECO:0000256" key="5">
    <source>
        <dbReference type="ARBA" id="ARBA00022670"/>
    </source>
</evidence>
<feature type="domain" description="Aminopeptidase P N-terminal" evidence="13">
    <location>
        <begin position="33"/>
        <end position="177"/>
    </location>
</feature>
<comment type="similarity">
    <text evidence="3">Belongs to the peptidase M24B family.</text>
</comment>
<keyword evidence="8" id="KW-0482">Metalloprotease</keyword>
<comment type="catalytic activity">
    <reaction evidence="1">
        <text>Release of any N-terminal amino acid, including proline, that is linked to proline, even from a dipeptide or tripeptide.</text>
        <dbReference type="EC" id="3.4.11.9"/>
    </reaction>
</comment>
<dbReference type="GO" id="GO:0006508">
    <property type="term" value="P:proteolysis"/>
    <property type="evidence" value="ECO:0007669"/>
    <property type="project" value="UniProtKB-KW"/>
</dbReference>
<dbReference type="OrthoDB" id="9806388at2"/>
<dbReference type="InterPro" id="IPR000994">
    <property type="entry name" value="Pept_M24"/>
</dbReference>
<organism evidence="14 15">
    <name type="scientific">Halomonas binhaiensis</name>
    <dbReference type="NCBI Taxonomy" id="2562282"/>
    <lineage>
        <taxon>Bacteria</taxon>
        <taxon>Pseudomonadati</taxon>
        <taxon>Pseudomonadota</taxon>
        <taxon>Gammaproteobacteria</taxon>
        <taxon>Oceanospirillales</taxon>
        <taxon>Halomonadaceae</taxon>
        <taxon>Halomonas</taxon>
    </lineage>
</organism>
<comment type="cofactor">
    <cofactor evidence="2">
        <name>Mn(2+)</name>
        <dbReference type="ChEBI" id="CHEBI:29035"/>
    </cofactor>
</comment>
<evidence type="ECO:0000313" key="14">
    <source>
        <dbReference type="EMBL" id="QEM83635.1"/>
    </source>
</evidence>
<keyword evidence="6" id="KW-0479">Metal-binding</keyword>
<dbReference type="PANTHER" id="PTHR43226">
    <property type="entry name" value="XAA-PRO AMINOPEPTIDASE 3"/>
    <property type="match status" value="1"/>
</dbReference>
<evidence type="ECO:0000259" key="13">
    <source>
        <dbReference type="SMART" id="SM01011"/>
    </source>
</evidence>
<keyword evidence="14" id="KW-0031">Aminopeptidase</keyword>
<reference evidence="14" key="1">
    <citation type="submission" date="2021-02" db="EMBL/GenBank/DDBJ databases">
        <title>Strain Y2R2, a novel species of the genus Halomonas.</title>
        <authorList>
            <person name="Huang H."/>
        </authorList>
    </citation>
    <scope>NUCLEOTIDE SEQUENCE</scope>
    <source>
        <strain evidence="14">Y2R2</strain>
    </source>
</reference>
<dbReference type="KEGG" id="hbh:E4T21_20250"/>
<dbReference type="SUPFAM" id="SSF53092">
    <property type="entry name" value="Creatinase/prolidase N-terminal domain"/>
    <property type="match status" value="1"/>
</dbReference>
<accession>A0A5C1NN97</accession>
<evidence type="ECO:0000256" key="1">
    <source>
        <dbReference type="ARBA" id="ARBA00001424"/>
    </source>
</evidence>
<evidence type="ECO:0000256" key="12">
    <source>
        <dbReference type="ARBA" id="ARBA00081411"/>
    </source>
</evidence>
<dbReference type="EMBL" id="CP038437">
    <property type="protein sequence ID" value="QEM83635.1"/>
    <property type="molecule type" value="Genomic_DNA"/>
</dbReference>
<keyword evidence="5" id="KW-0645">Protease</keyword>
<dbReference type="PANTHER" id="PTHR43226:SF4">
    <property type="entry name" value="XAA-PRO AMINOPEPTIDASE 3"/>
    <property type="match status" value="1"/>
</dbReference>
<evidence type="ECO:0000256" key="10">
    <source>
        <dbReference type="ARBA" id="ARBA00069363"/>
    </source>
</evidence>
<keyword evidence="7" id="KW-0378">Hydrolase</keyword>
<dbReference type="InterPro" id="IPR029149">
    <property type="entry name" value="Creatin/AminoP/Spt16_N"/>
</dbReference>
<protein>
    <recommendedName>
        <fullName evidence="10">Xaa-Pro aminopeptidase</fullName>
        <ecNumber evidence="4">3.4.11.9</ecNumber>
    </recommendedName>
    <alternativeName>
        <fullName evidence="11">Aminopeptidase P II</fullName>
    </alternativeName>
    <alternativeName>
        <fullName evidence="12">X-Pro aminopeptidase</fullName>
    </alternativeName>
</protein>
<evidence type="ECO:0000256" key="8">
    <source>
        <dbReference type="ARBA" id="ARBA00023049"/>
    </source>
</evidence>
<dbReference type="SMART" id="SM01011">
    <property type="entry name" value="AMP_N"/>
    <property type="match status" value="1"/>
</dbReference>
<dbReference type="Proteomes" id="UP000324285">
    <property type="component" value="Chromosome"/>
</dbReference>
<dbReference type="CDD" id="cd01087">
    <property type="entry name" value="Prolidase"/>
    <property type="match status" value="1"/>
</dbReference>
<dbReference type="GO" id="GO:0030145">
    <property type="term" value="F:manganese ion binding"/>
    <property type="evidence" value="ECO:0007669"/>
    <property type="project" value="InterPro"/>
</dbReference>
<evidence type="ECO:0000256" key="9">
    <source>
        <dbReference type="ARBA" id="ARBA00023211"/>
    </source>
</evidence>
<dbReference type="AlphaFoldDB" id="A0A5C1NN97"/>
<dbReference type="Pfam" id="PF05195">
    <property type="entry name" value="AMP_N"/>
    <property type="match status" value="1"/>
</dbReference>
<evidence type="ECO:0000313" key="15">
    <source>
        <dbReference type="Proteomes" id="UP000324285"/>
    </source>
</evidence>
<dbReference type="Gene3D" id="3.90.230.10">
    <property type="entry name" value="Creatinase/methionine aminopeptidase superfamily"/>
    <property type="match status" value="1"/>
</dbReference>
<dbReference type="Pfam" id="PF00557">
    <property type="entry name" value="Peptidase_M24"/>
    <property type="match status" value="1"/>
</dbReference>
<evidence type="ECO:0000256" key="3">
    <source>
        <dbReference type="ARBA" id="ARBA00008766"/>
    </source>
</evidence>
<dbReference type="SUPFAM" id="SSF55920">
    <property type="entry name" value="Creatinase/aminopeptidase"/>
    <property type="match status" value="1"/>
</dbReference>
<dbReference type="EC" id="3.4.11.9" evidence="4"/>
<evidence type="ECO:0000256" key="2">
    <source>
        <dbReference type="ARBA" id="ARBA00001936"/>
    </source>
</evidence>